<feature type="region of interest" description="Disordered" evidence="10">
    <location>
        <begin position="1"/>
        <end position="55"/>
    </location>
</feature>
<gene>
    <name evidence="11" type="ORF">GTA08_BOTSDO04612</name>
</gene>
<dbReference type="GO" id="GO:0006351">
    <property type="term" value="P:DNA-templated transcription"/>
    <property type="evidence" value="ECO:0007669"/>
    <property type="project" value="InterPro"/>
</dbReference>
<dbReference type="Pfam" id="PF00756">
    <property type="entry name" value="Esterase"/>
    <property type="match status" value="1"/>
</dbReference>
<feature type="active site" description="Charge relay system" evidence="8">
    <location>
        <position position="486"/>
    </location>
</feature>
<dbReference type="InterPro" id="IPR020708">
    <property type="entry name" value="DNA-dir_RNA_polK_14-18kDa_CS"/>
</dbReference>
<dbReference type="PANTHER" id="PTHR10061">
    <property type="entry name" value="S-FORMYLGLUTATHIONE HYDROLASE"/>
    <property type="match status" value="1"/>
</dbReference>
<evidence type="ECO:0000256" key="10">
    <source>
        <dbReference type="SAM" id="MobiDB-lite"/>
    </source>
</evidence>
<dbReference type="InterPro" id="IPR006110">
    <property type="entry name" value="Pol_omega/Rpo6/RPB6"/>
</dbReference>
<proteinExistence type="inferred from homology"/>
<keyword evidence="5 9" id="KW-0719">Serine esterase</keyword>
<dbReference type="AlphaFoldDB" id="A0A8H4IVR3"/>
<evidence type="ECO:0000256" key="8">
    <source>
        <dbReference type="PIRSR" id="PIRSR614186-1"/>
    </source>
</evidence>
<dbReference type="GO" id="GO:0003677">
    <property type="term" value="F:DNA binding"/>
    <property type="evidence" value="ECO:0007669"/>
    <property type="project" value="InterPro"/>
</dbReference>
<evidence type="ECO:0000256" key="6">
    <source>
        <dbReference type="ARBA" id="ARBA00022801"/>
    </source>
</evidence>
<dbReference type="GO" id="GO:0003899">
    <property type="term" value="F:DNA-directed RNA polymerase activity"/>
    <property type="evidence" value="ECO:0007669"/>
    <property type="project" value="InterPro"/>
</dbReference>
<dbReference type="HAMAP" id="MF_00192">
    <property type="entry name" value="RNApol_arch_Rpo6"/>
    <property type="match status" value="1"/>
</dbReference>
<evidence type="ECO:0000256" key="2">
    <source>
        <dbReference type="ARBA" id="ARBA00012479"/>
    </source>
</evidence>
<dbReference type="Gene3D" id="3.90.940.10">
    <property type="match status" value="1"/>
</dbReference>
<evidence type="ECO:0000256" key="4">
    <source>
        <dbReference type="ARBA" id="ARBA00022478"/>
    </source>
</evidence>
<dbReference type="NCBIfam" id="NF002208">
    <property type="entry name" value="PRK01099.1-3"/>
    <property type="match status" value="1"/>
</dbReference>
<dbReference type="Pfam" id="PF01192">
    <property type="entry name" value="RNA_pol_Rpb6"/>
    <property type="match status" value="1"/>
</dbReference>
<dbReference type="SUPFAM" id="SSF63562">
    <property type="entry name" value="RPB6/omega subunit-like"/>
    <property type="match status" value="1"/>
</dbReference>
<dbReference type="InterPro" id="IPR000801">
    <property type="entry name" value="Esterase-like"/>
</dbReference>
<dbReference type="GO" id="GO:0018738">
    <property type="term" value="F:S-formylglutathione hydrolase activity"/>
    <property type="evidence" value="ECO:0007669"/>
    <property type="project" value="UniProtKB-EC"/>
</dbReference>
<dbReference type="SMART" id="SM01409">
    <property type="entry name" value="RNA_pol_Rpb6"/>
    <property type="match status" value="1"/>
</dbReference>
<dbReference type="PANTHER" id="PTHR10061:SF0">
    <property type="entry name" value="S-FORMYLGLUTATHIONE HYDROLASE"/>
    <property type="match status" value="1"/>
</dbReference>
<dbReference type="OrthoDB" id="420518at2759"/>
<keyword evidence="9" id="KW-0963">Cytoplasm</keyword>
<comment type="function">
    <text evidence="9">Serine hydrolase involved in the detoxification of formaldehyde.</text>
</comment>
<dbReference type="GO" id="GO:0052689">
    <property type="term" value="F:carboxylic ester hydrolase activity"/>
    <property type="evidence" value="ECO:0007669"/>
    <property type="project" value="UniProtKB-KW"/>
</dbReference>
<dbReference type="SUPFAM" id="SSF53474">
    <property type="entry name" value="alpha/beta-Hydrolases"/>
    <property type="match status" value="1"/>
</dbReference>
<dbReference type="NCBIfam" id="TIGR02821">
    <property type="entry name" value="fghA_ester_D"/>
    <property type="match status" value="1"/>
</dbReference>
<reference evidence="11" key="1">
    <citation type="submission" date="2020-04" db="EMBL/GenBank/DDBJ databases">
        <title>Genome Assembly and Annotation of Botryosphaeria dothidea sdau 11-99, a Latent Pathogen of Apple Fruit Ring Rot in China.</title>
        <authorList>
            <person name="Yu C."/>
            <person name="Diao Y."/>
            <person name="Lu Q."/>
            <person name="Zhao J."/>
            <person name="Cui S."/>
            <person name="Peng C."/>
            <person name="He B."/>
            <person name="Liu H."/>
        </authorList>
    </citation>
    <scope>NUCLEOTIDE SEQUENCE [LARGE SCALE GENOMIC DNA]</scope>
    <source>
        <strain evidence="11">Sdau11-99</strain>
    </source>
</reference>
<dbReference type="InterPro" id="IPR029058">
    <property type="entry name" value="AB_hydrolase_fold"/>
</dbReference>
<comment type="similarity">
    <text evidence="1 9">Belongs to the esterase D family.</text>
</comment>
<dbReference type="GO" id="GO:0005829">
    <property type="term" value="C:cytosol"/>
    <property type="evidence" value="ECO:0007669"/>
    <property type="project" value="TreeGrafter"/>
</dbReference>
<protein>
    <recommendedName>
        <fullName evidence="3 9">S-formylglutathione hydrolase</fullName>
        <ecNumber evidence="2 9">3.1.2.12</ecNumber>
    </recommendedName>
</protein>
<keyword evidence="6 9" id="KW-0378">Hydrolase</keyword>
<evidence type="ECO:0000313" key="11">
    <source>
        <dbReference type="EMBL" id="KAF4308391.1"/>
    </source>
</evidence>
<name>A0A8H4IVR3_9PEZI</name>
<keyword evidence="12" id="KW-1185">Reference proteome</keyword>
<dbReference type="PROSITE" id="PS01111">
    <property type="entry name" value="RNA_POL_K_14KD"/>
    <property type="match status" value="1"/>
</dbReference>
<comment type="subcellular location">
    <subcellularLocation>
        <location evidence="9">Cytoplasm</location>
    </subcellularLocation>
</comment>
<feature type="active site" description="Charge relay system" evidence="8">
    <location>
        <position position="373"/>
    </location>
</feature>
<evidence type="ECO:0000256" key="5">
    <source>
        <dbReference type="ARBA" id="ARBA00022487"/>
    </source>
</evidence>
<organism evidence="11 12">
    <name type="scientific">Botryosphaeria dothidea</name>
    <dbReference type="NCBI Taxonomy" id="55169"/>
    <lineage>
        <taxon>Eukaryota</taxon>
        <taxon>Fungi</taxon>
        <taxon>Dikarya</taxon>
        <taxon>Ascomycota</taxon>
        <taxon>Pezizomycotina</taxon>
        <taxon>Dothideomycetes</taxon>
        <taxon>Dothideomycetes incertae sedis</taxon>
        <taxon>Botryosphaeriales</taxon>
        <taxon>Botryosphaeriaceae</taxon>
        <taxon>Botryosphaeria</taxon>
    </lineage>
</organism>
<dbReference type="GO" id="GO:0000428">
    <property type="term" value="C:DNA-directed RNA polymerase complex"/>
    <property type="evidence" value="ECO:0007669"/>
    <property type="project" value="UniProtKB-KW"/>
</dbReference>
<dbReference type="InterPro" id="IPR014186">
    <property type="entry name" value="S-formylglutathione_hydrol"/>
</dbReference>
<comment type="caution">
    <text evidence="11">The sequence shown here is derived from an EMBL/GenBank/DDBJ whole genome shotgun (WGS) entry which is preliminary data.</text>
</comment>
<evidence type="ECO:0000313" key="12">
    <source>
        <dbReference type="Proteomes" id="UP000572817"/>
    </source>
</evidence>
<comment type="catalytic activity">
    <reaction evidence="9">
        <text>S-formylglutathione + H2O = formate + glutathione + H(+)</text>
        <dbReference type="Rhea" id="RHEA:14961"/>
        <dbReference type="ChEBI" id="CHEBI:15377"/>
        <dbReference type="ChEBI" id="CHEBI:15378"/>
        <dbReference type="ChEBI" id="CHEBI:15740"/>
        <dbReference type="ChEBI" id="CHEBI:57688"/>
        <dbReference type="ChEBI" id="CHEBI:57925"/>
        <dbReference type="EC" id="3.1.2.12"/>
    </reaction>
</comment>
<evidence type="ECO:0000256" key="9">
    <source>
        <dbReference type="RuleBase" id="RU363068"/>
    </source>
</evidence>
<evidence type="ECO:0000256" key="7">
    <source>
        <dbReference type="ARBA" id="ARBA00023163"/>
    </source>
</evidence>
<accession>A0A8H4IVR3</accession>
<dbReference type="Proteomes" id="UP000572817">
    <property type="component" value="Unassembled WGS sequence"/>
</dbReference>
<dbReference type="FunFam" id="3.40.50.1820:FF:000002">
    <property type="entry name" value="S-formylglutathione hydrolase"/>
    <property type="match status" value="1"/>
</dbReference>
<dbReference type="EC" id="3.1.2.12" evidence="2 9"/>
<feature type="region of interest" description="Disordered" evidence="10">
    <location>
        <begin position="153"/>
        <end position="190"/>
    </location>
</feature>
<dbReference type="Gene3D" id="3.40.50.1820">
    <property type="entry name" value="alpha/beta hydrolase"/>
    <property type="match status" value="1"/>
</dbReference>
<evidence type="ECO:0000256" key="3">
    <source>
        <dbReference type="ARBA" id="ARBA00016774"/>
    </source>
</evidence>
<keyword evidence="4" id="KW-0240">DNA-directed RNA polymerase</keyword>
<feature type="compositionally biased region" description="Acidic residues" evidence="10">
    <location>
        <begin position="1"/>
        <end position="40"/>
    </location>
</feature>
<feature type="compositionally biased region" description="Polar residues" evidence="10">
    <location>
        <begin position="172"/>
        <end position="185"/>
    </location>
</feature>
<dbReference type="GO" id="GO:0046294">
    <property type="term" value="P:formaldehyde catabolic process"/>
    <property type="evidence" value="ECO:0007669"/>
    <property type="project" value="InterPro"/>
</dbReference>
<evidence type="ECO:0000256" key="1">
    <source>
        <dbReference type="ARBA" id="ARBA00005622"/>
    </source>
</evidence>
<feature type="active site" description="Charge relay system" evidence="8">
    <location>
        <position position="450"/>
    </location>
</feature>
<keyword evidence="7" id="KW-0804">Transcription</keyword>
<sequence length="508" mass="55951">MSDYGGGDDDGGLDNVQEEVYEDFDEPEEPGAYYEDEEDLAGGQEDPDQHRREGENVVVSGDVSAAAAAKINSVQEQSKKKVPDDERTTTPYMTKYERARVLGTRALQISMNAPVLVDLEGETDPLQIALKELREKKIPLVVRRYLPDGFAEKWPGHRQTSRIGNATPPRASRSTPLTAAPTGQPSKHHARPVFPRLPAIDTLPHFASPSLIPNLPDTMAFTTTATIASFGGKLLKLTHEAKSTNCKMALNLYLPPQAFSAQKMTQKVPVLFYLSGLTCTGDNCSEKGFFQHKASEKGIAVVYPDTSPRGLGIQGEDDAYDFGSGAGFYVDATKAPYDKGYNMYTYITKELPETLFANFEVLDGSRVSITGHSMGGHGALTLFLKNPGKYKSCSAFAPISNPINAPWGQKAFNGYFGEENQAKWKEHDASELVKQWKGPLELLIDVGTGDNFYKQKQLLPENFIAAAKEAGNDKGINLRLQPDYDHSYYFMATFADEHVEWAAKHLFA</sequence>
<dbReference type="EMBL" id="WWBZ02000022">
    <property type="protein sequence ID" value="KAF4308391.1"/>
    <property type="molecule type" value="Genomic_DNA"/>
</dbReference>
<dbReference type="InterPro" id="IPR006111">
    <property type="entry name" value="Rpo6/Rpb6"/>
</dbReference>
<dbReference type="InterPro" id="IPR036161">
    <property type="entry name" value="RPB6/omega-like_sf"/>
</dbReference>